<dbReference type="SUPFAM" id="SSF53822">
    <property type="entry name" value="Periplasmic binding protein-like I"/>
    <property type="match status" value="1"/>
</dbReference>
<dbReference type="GO" id="GO:0000976">
    <property type="term" value="F:transcription cis-regulatory region binding"/>
    <property type="evidence" value="ECO:0007669"/>
    <property type="project" value="TreeGrafter"/>
</dbReference>
<organism evidence="5">
    <name type="scientific">freshwater metagenome</name>
    <dbReference type="NCBI Taxonomy" id="449393"/>
    <lineage>
        <taxon>unclassified sequences</taxon>
        <taxon>metagenomes</taxon>
        <taxon>ecological metagenomes</taxon>
    </lineage>
</organism>
<dbReference type="SMART" id="SM00354">
    <property type="entry name" value="HTH_LACI"/>
    <property type="match status" value="1"/>
</dbReference>
<dbReference type="InterPro" id="IPR000843">
    <property type="entry name" value="HTH_LacI"/>
</dbReference>
<evidence type="ECO:0000313" key="5">
    <source>
        <dbReference type="EMBL" id="CAB4944200.1"/>
    </source>
</evidence>
<dbReference type="InterPro" id="IPR010982">
    <property type="entry name" value="Lambda_DNA-bd_dom_sf"/>
</dbReference>
<feature type="domain" description="HTH lacI-type" evidence="4">
    <location>
        <begin position="2"/>
        <end position="56"/>
    </location>
</feature>
<dbReference type="AlphaFoldDB" id="A0A6J7JKX9"/>
<sequence>MVGIEQVAALAGVSTATVSRALRGKEHVSKKAEEKVKAAAKELGYVASASASQLASGKTLNIGVVLPFIDRWFFSVVLEGIETTLIEHGYDLTLYNLSGGPEQRKKVFNEFLMRKRVDGVLTIAVNPSDRELESLNRTGKPVIGIGGAISGARALTIDDVAAGRLATDHLLSLGHKKVGFIGGIPGNDTEFNQPDLRELGYVAALEAAGLQLRDNWIAQANYTIEGAYRAAKQMLGNPRHAPTAIFCSSDEMGFGTIMAAKDLGLRVPQDISVIGLDDHDMSEFFGLSTISQSPRLQGKRAAELLLALIEAGTTGEVNVEEVTEWPVQLVVRSSTARATPLAR</sequence>
<keyword evidence="2" id="KW-0238">DNA-binding</keyword>
<reference evidence="5" key="1">
    <citation type="submission" date="2020-05" db="EMBL/GenBank/DDBJ databases">
        <authorList>
            <person name="Chiriac C."/>
            <person name="Salcher M."/>
            <person name="Ghai R."/>
            <person name="Kavagutti S V."/>
        </authorList>
    </citation>
    <scope>NUCLEOTIDE SEQUENCE</scope>
</reference>
<dbReference type="EMBL" id="CAFBNO010000001">
    <property type="protein sequence ID" value="CAB4944200.1"/>
    <property type="molecule type" value="Genomic_DNA"/>
</dbReference>
<evidence type="ECO:0000256" key="3">
    <source>
        <dbReference type="ARBA" id="ARBA00023163"/>
    </source>
</evidence>
<evidence type="ECO:0000259" key="4">
    <source>
        <dbReference type="PROSITE" id="PS50932"/>
    </source>
</evidence>
<protein>
    <submittedName>
        <fullName evidence="5">Unannotated protein</fullName>
    </submittedName>
</protein>
<dbReference type="InterPro" id="IPR028082">
    <property type="entry name" value="Peripla_BP_I"/>
</dbReference>
<dbReference type="Gene3D" id="3.40.50.2300">
    <property type="match status" value="2"/>
</dbReference>
<dbReference type="GO" id="GO:0003700">
    <property type="term" value="F:DNA-binding transcription factor activity"/>
    <property type="evidence" value="ECO:0007669"/>
    <property type="project" value="TreeGrafter"/>
</dbReference>
<proteinExistence type="predicted"/>
<gene>
    <name evidence="5" type="ORF">UFOPK3837_00005</name>
</gene>
<dbReference type="Pfam" id="PF13377">
    <property type="entry name" value="Peripla_BP_3"/>
    <property type="match status" value="1"/>
</dbReference>
<dbReference type="PROSITE" id="PS50932">
    <property type="entry name" value="HTH_LACI_2"/>
    <property type="match status" value="1"/>
</dbReference>
<dbReference type="SUPFAM" id="SSF47413">
    <property type="entry name" value="lambda repressor-like DNA-binding domains"/>
    <property type="match status" value="1"/>
</dbReference>
<dbReference type="CDD" id="cd01392">
    <property type="entry name" value="HTH_LacI"/>
    <property type="match status" value="1"/>
</dbReference>
<dbReference type="Pfam" id="PF00356">
    <property type="entry name" value="LacI"/>
    <property type="match status" value="1"/>
</dbReference>
<keyword evidence="3" id="KW-0804">Transcription</keyword>
<dbReference type="PANTHER" id="PTHR30146:SF109">
    <property type="entry name" value="HTH-TYPE TRANSCRIPTIONAL REGULATOR GALS"/>
    <property type="match status" value="1"/>
</dbReference>
<dbReference type="Gene3D" id="1.10.260.40">
    <property type="entry name" value="lambda repressor-like DNA-binding domains"/>
    <property type="match status" value="1"/>
</dbReference>
<evidence type="ECO:0000256" key="2">
    <source>
        <dbReference type="ARBA" id="ARBA00023125"/>
    </source>
</evidence>
<keyword evidence="1" id="KW-0805">Transcription regulation</keyword>
<dbReference type="CDD" id="cd06267">
    <property type="entry name" value="PBP1_LacI_sugar_binding-like"/>
    <property type="match status" value="1"/>
</dbReference>
<accession>A0A6J7JKX9</accession>
<evidence type="ECO:0000256" key="1">
    <source>
        <dbReference type="ARBA" id="ARBA00023015"/>
    </source>
</evidence>
<name>A0A6J7JKX9_9ZZZZ</name>
<dbReference type="PANTHER" id="PTHR30146">
    <property type="entry name" value="LACI-RELATED TRANSCRIPTIONAL REPRESSOR"/>
    <property type="match status" value="1"/>
</dbReference>
<dbReference type="InterPro" id="IPR046335">
    <property type="entry name" value="LacI/GalR-like_sensor"/>
</dbReference>